<keyword evidence="9" id="KW-1185">Reference proteome</keyword>
<dbReference type="InterPro" id="IPR002293">
    <property type="entry name" value="AA/rel_permease1"/>
</dbReference>
<organism evidence="8 9">
    <name type="scientific">Microbacterium kribbense</name>
    <dbReference type="NCBI Taxonomy" id="433645"/>
    <lineage>
        <taxon>Bacteria</taxon>
        <taxon>Bacillati</taxon>
        <taxon>Actinomycetota</taxon>
        <taxon>Actinomycetes</taxon>
        <taxon>Micrococcales</taxon>
        <taxon>Microbacteriaceae</taxon>
        <taxon>Microbacterium</taxon>
    </lineage>
</organism>
<dbReference type="PANTHER" id="PTHR42770">
    <property type="entry name" value="AMINO ACID TRANSPORTER-RELATED"/>
    <property type="match status" value="1"/>
</dbReference>
<dbReference type="Pfam" id="PF13520">
    <property type="entry name" value="AA_permease_2"/>
    <property type="match status" value="1"/>
</dbReference>
<dbReference type="Gene3D" id="1.20.1740.10">
    <property type="entry name" value="Amino acid/polyamine transporter I"/>
    <property type="match status" value="1"/>
</dbReference>
<feature type="transmembrane region" description="Helical" evidence="7">
    <location>
        <begin position="170"/>
        <end position="194"/>
    </location>
</feature>
<proteinExistence type="predicted"/>
<evidence type="ECO:0000256" key="2">
    <source>
        <dbReference type="ARBA" id="ARBA00022475"/>
    </source>
</evidence>
<feature type="transmembrane region" description="Helical" evidence="7">
    <location>
        <begin position="214"/>
        <end position="235"/>
    </location>
</feature>
<evidence type="ECO:0000256" key="3">
    <source>
        <dbReference type="ARBA" id="ARBA00022692"/>
    </source>
</evidence>
<feature type="transmembrane region" description="Helical" evidence="7">
    <location>
        <begin position="418"/>
        <end position="441"/>
    </location>
</feature>
<evidence type="ECO:0000256" key="4">
    <source>
        <dbReference type="ARBA" id="ARBA00022989"/>
    </source>
</evidence>
<dbReference type="PIRSF" id="PIRSF006060">
    <property type="entry name" value="AA_transporter"/>
    <property type="match status" value="1"/>
</dbReference>
<keyword evidence="5 7" id="KW-0472">Membrane</keyword>
<gene>
    <name evidence="8" type="ORF">GCM10022240_30020</name>
</gene>
<comment type="subcellular location">
    <subcellularLocation>
        <location evidence="1">Cell membrane</location>
        <topology evidence="1">Multi-pass membrane protein</topology>
    </subcellularLocation>
</comment>
<keyword evidence="3 7" id="KW-0812">Transmembrane</keyword>
<dbReference type="InterPro" id="IPR050367">
    <property type="entry name" value="APC_superfamily"/>
</dbReference>
<feature type="transmembrane region" description="Helical" evidence="7">
    <location>
        <begin position="64"/>
        <end position="83"/>
    </location>
</feature>
<feature type="transmembrane region" description="Helical" evidence="7">
    <location>
        <begin position="349"/>
        <end position="373"/>
    </location>
</feature>
<feature type="transmembrane region" description="Helical" evidence="7">
    <location>
        <begin position="379"/>
        <end position="406"/>
    </location>
</feature>
<comment type="caution">
    <text evidence="8">The sequence shown here is derived from an EMBL/GenBank/DDBJ whole genome shotgun (WGS) entry which is preliminary data.</text>
</comment>
<keyword evidence="4 7" id="KW-1133">Transmembrane helix</keyword>
<reference evidence="9" key="1">
    <citation type="journal article" date="2019" name="Int. J. Syst. Evol. Microbiol.">
        <title>The Global Catalogue of Microorganisms (GCM) 10K type strain sequencing project: providing services to taxonomists for standard genome sequencing and annotation.</title>
        <authorList>
            <consortium name="The Broad Institute Genomics Platform"/>
            <consortium name="The Broad Institute Genome Sequencing Center for Infectious Disease"/>
            <person name="Wu L."/>
            <person name="Ma J."/>
        </authorList>
    </citation>
    <scope>NUCLEOTIDE SEQUENCE [LARGE SCALE GENOMIC DNA]</scope>
    <source>
        <strain evidence="9">JCM 16950</strain>
    </source>
</reference>
<feature type="transmembrane region" description="Helical" evidence="7">
    <location>
        <begin position="104"/>
        <end position="124"/>
    </location>
</feature>
<dbReference type="EMBL" id="BAABAF010000012">
    <property type="protein sequence ID" value="GAA3776532.1"/>
    <property type="molecule type" value="Genomic_DNA"/>
</dbReference>
<dbReference type="RefSeq" id="WP_344785064.1">
    <property type="nucleotide sequence ID" value="NZ_BAABAF010000012.1"/>
</dbReference>
<feature type="transmembrane region" description="Helical" evidence="7">
    <location>
        <begin position="247"/>
        <end position="267"/>
    </location>
</feature>
<feature type="transmembrane region" description="Helical" evidence="7">
    <location>
        <begin position="33"/>
        <end position="58"/>
    </location>
</feature>
<dbReference type="PANTHER" id="PTHR42770:SF16">
    <property type="entry name" value="AMINO ACID PERMEASE"/>
    <property type="match status" value="1"/>
</dbReference>
<feature type="region of interest" description="Disordered" evidence="6">
    <location>
        <begin position="1"/>
        <end position="20"/>
    </location>
</feature>
<feature type="transmembrane region" description="Helical" evidence="7">
    <location>
        <begin position="453"/>
        <end position="472"/>
    </location>
</feature>
<accession>A0ABP7GVQ0</accession>
<protein>
    <submittedName>
        <fullName evidence="8">APC family permease</fullName>
    </submittedName>
</protein>
<feature type="compositionally biased region" description="Basic and acidic residues" evidence="6">
    <location>
        <begin position="8"/>
        <end position="19"/>
    </location>
</feature>
<evidence type="ECO:0000313" key="8">
    <source>
        <dbReference type="EMBL" id="GAA3776532.1"/>
    </source>
</evidence>
<keyword evidence="2" id="KW-1003">Cell membrane</keyword>
<feature type="transmembrane region" description="Helical" evidence="7">
    <location>
        <begin position="144"/>
        <end position="163"/>
    </location>
</feature>
<evidence type="ECO:0000256" key="7">
    <source>
        <dbReference type="SAM" id="Phobius"/>
    </source>
</evidence>
<dbReference type="Proteomes" id="UP001500540">
    <property type="component" value="Unassembled WGS sequence"/>
</dbReference>
<feature type="transmembrane region" description="Helical" evidence="7">
    <location>
        <begin position="303"/>
        <end position="328"/>
    </location>
</feature>
<evidence type="ECO:0000256" key="6">
    <source>
        <dbReference type="SAM" id="MobiDB-lite"/>
    </source>
</evidence>
<name>A0ABP7GVQ0_9MICO</name>
<sequence length="500" mass="51861">MSHTPVESTREPRVADEQHGTTLKKGSLGVPAIIFFVVATAAPLAAVLGAGPVVFTFAGAGGPAMYVIAAIVLLLFAIGFAAMSRHVTSAGGFAAFAAKGLGRYAGYIFAGVAVISYAGMLIGLFGQLAVFTADLFSSVLGWDVPWQVVAFAGVVLVGAFGYLDVQLSASVLGVFMILEVLILVVFDIAVFASGGQSGVNLEAFTPANVFTPQMGAGLLFAFSCFVGFEATVIYGEEAKRPRRTIPRATYGSILIIGVIYTATMWALGLAYGSGNVQHAATSDPVNFVFAANTKYVGEWSTTIMHILVVTSLVAVLLAFHNTLARYLFSLGRAGFLPRSLGHTHRRFQSPSTASIVLTIVTAVVLGVFVLAQADPFQTIYLWLVGVGTLGVLLLQAAGAASVVGFFARHPNKRASRWASFIAPALGGLGLIAALVLAVVNFPLLTGVTEGPATLLPVLMLAAAAVGLLIGAVRSRGGKEVDLSTGIITLEDAALEESGSD</sequence>
<evidence type="ECO:0000313" key="9">
    <source>
        <dbReference type="Proteomes" id="UP001500540"/>
    </source>
</evidence>
<evidence type="ECO:0000256" key="5">
    <source>
        <dbReference type="ARBA" id="ARBA00023136"/>
    </source>
</evidence>
<evidence type="ECO:0000256" key="1">
    <source>
        <dbReference type="ARBA" id="ARBA00004651"/>
    </source>
</evidence>